<dbReference type="GO" id="GO:0004386">
    <property type="term" value="F:helicase activity"/>
    <property type="evidence" value="ECO:0007669"/>
    <property type="project" value="UniProtKB-KW"/>
</dbReference>
<comment type="caution">
    <text evidence="2">The sequence shown here is derived from an EMBL/GenBank/DDBJ whole genome shotgun (WGS) entry which is preliminary data.</text>
</comment>
<keyword evidence="2" id="KW-0547">Nucleotide-binding</keyword>
<feature type="compositionally biased region" description="Basic and acidic residues" evidence="1">
    <location>
        <begin position="35"/>
        <end position="48"/>
    </location>
</feature>
<dbReference type="EMBL" id="BKCJ010009446">
    <property type="protein sequence ID" value="GEU87007.1"/>
    <property type="molecule type" value="Genomic_DNA"/>
</dbReference>
<keyword evidence="2" id="KW-0347">Helicase</keyword>
<evidence type="ECO:0000256" key="1">
    <source>
        <dbReference type="SAM" id="MobiDB-lite"/>
    </source>
</evidence>
<feature type="compositionally biased region" description="Low complexity" evidence="1">
    <location>
        <begin position="143"/>
        <end position="155"/>
    </location>
</feature>
<feature type="region of interest" description="Disordered" evidence="1">
    <location>
        <begin position="135"/>
        <end position="155"/>
    </location>
</feature>
<gene>
    <name evidence="2" type="ORF">Tci_058985</name>
</gene>
<dbReference type="AlphaFoldDB" id="A0A6L2NMY8"/>
<protein>
    <submittedName>
        <fullName evidence="2">DEAD-box ATP-dependent RNA helicase 21</fullName>
    </submittedName>
</protein>
<feature type="region of interest" description="Disordered" evidence="1">
    <location>
        <begin position="16"/>
        <end position="59"/>
    </location>
</feature>
<dbReference type="Gene3D" id="3.40.50.300">
    <property type="entry name" value="P-loop containing nucleotide triphosphate hydrolases"/>
    <property type="match status" value="1"/>
</dbReference>
<proteinExistence type="predicted"/>
<reference evidence="2" key="1">
    <citation type="journal article" date="2019" name="Sci. Rep.">
        <title>Draft genome of Tanacetum cinerariifolium, the natural source of mosquito coil.</title>
        <authorList>
            <person name="Yamashiro T."/>
            <person name="Shiraishi A."/>
            <person name="Satake H."/>
            <person name="Nakayama K."/>
        </authorList>
    </citation>
    <scope>NUCLEOTIDE SEQUENCE</scope>
</reference>
<organism evidence="2">
    <name type="scientific">Tanacetum cinerariifolium</name>
    <name type="common">Dalmatian daisy</name>
    <name type="synonym">Chrysanthemum cinerariifolium</name>
    <dbReference type="NCBI Taxonomy" id="118510"/>
    <lineage>
        <taxon>Eukaryota</taxon>
        <taxon>Viridiplantae</taxon>
        <taxon>Streptophyta</taxon>
        <taxon>Embryophyta</taxon>
        <taxon>Tracheophyta</taxon>
        <taxon>Spermatophyta</taxon>
        <taxon>Magnoliopsida</taxon>
        <taxon>eudicotyledons</taxon>
        <taxon>Gunneridae</taxon>
        <taxon>Pentapetalae</taxon>
        <taxon>asterids</taxon>
        <taxon>campanulids</taxon>
        <taxon>Asterales</taxon>
        <taxon>Asteraceae</taxon>
        <taxon>Asteroideae</taxon>
        <taxon>Anthemideae</taxon>
        <taxon>Anthemidinae</taxon>
        <taxon>Tanacetum</taxon>
    </lineage>
</organism>
<dbReference type="InterPro" id="IPR027417">
    <property type="entry name" value="P-loop_NTPase"/>
</dbReference>
<evidence type="ECO:0000313" key="2">
    <source>
        <dbReference type="EMBL" id="GEU87007.1"/>
    </source>
</evidence>
<name>A0A6L2NMY8_TANCI</name>
<accession>A0A6L2NMY8</accession>
<sequence length="252" mass="28686">MMRSIDYVSNTILHANKKPTLGSSATPRERHHAMRDRVREEKTTPREQRHARRDKVREAENNLRKKDTIINQKHAKKREREVEVESIKEVQSFRTTGSGVESSLNNKLLKATPSPIQMAAIPLGSQHRDVIGVAETGSDKAGSPRSPTSSSSTFMFSHRRKNPFNHGFIHNFKGVLFSKTPRSQNDFCAFVKPEIYSQYNSSKYYEYAFSLNFSKKSYETETSVDGSDLDLERCETNPVVHSSKWAAAPDLH</sequence>
<keyword evidence="2" id="KW-0378">Hydrolase</keyword>
<keyword evidence="2" id="KW-0067">ATP-binding</keyword>